<dbReference type="Proteomes" id="UP001154078">
    <property type="component" value="Chromosome 7"/>
</dbReference>
<dbReference type="InterPro" id="IPR036728">
    <property type="entry name" value="PBP_GOBP_sf"/>
</dbReference>
<keyword evidence="4" id="KW-1185">Reference proteome</keyword>
<dbReference type="OrthoDB" id="6595846at2759"/>
<accession>A0A9P0BEV0</accession>
<organism evidence="3 4">
    <name type="scientific">Brassicogethes aeneus</name>
    <name type="common">Rape pollen beetle</name>
    <name type="synonym">Meligethes aeneus</name>
    <dbReference type="NCBI Taxonomy" id="1431903"/>
    <lineage>
        <taxon>Eukaryota</taxon>
        <taxon>Metazoa</taxon>
        <taxon>Ecdysozoa</taxon>
        <taxon>Arthropoda</taxon>
        <taxon>Hexapoda</taxon>
        <taxon>Insecta</taxon>
        <taxon>Pterygota</taxon>
        <taxon>Neoptera</taxon>
        <taxon>Endopterygota</taxon>
        <taxon>Coleoptera</taxon>
        <taxon>Polyphaga</taxon>
        <taxon>Cucujiformia</taxon>
        <taxon>Nitidulidae</taxon>
        <taxon>Meligethinae</taxon>
        <taxon>Brassicogethes</taxon>
    </lineage>
</organism>
<proteinExistence type="predicted"/>
<dbReference type="GO" id="GO:0005549">
    <property type="term" value="F:odorant binding"/>
    <property type="evidence" value="ECO:0007669"/>
    <property type="project" value="InterPro"/>
</dbReference>
<dbReference type="GO" id="GO:0005615">
    <property type="term" value="C:extracellular space"/>
    <property type="evidence" value="ECO:0007669"/>
    <property type="project" value="TreeGrafter"/>
</dbReference>
<protein>
    <submittedName>
        <fullName evidence="3">Uncharacterized protein</fullName>
    </submittedName>
</protein>
<name>A0A9P0BEV0_BRAAE</name>
<dbReference type="SUPFAM" id="SSF47565">
    <property type="entry name" value="Insect pheromone/odorant-binding proteins"/>
    <property type="match status" value="1"/>
</dbReference>
<dbReference type="AlphaFoldDB" id="A0A9P0BEV0"/>
<keyword evidence="1 2" id="KW-0732">Signal</keyword>
<dbReference type="PANTHER" id="PTHR11857:SF42">
    <property type="entry name" value="GENERAL ODORANT-BINDING PROTEIN 19D-RELATED"/>
    <property type="match status" value="1"/>
</dbReference>
<feature type="signal peptide" evidence="2">
    <location>
        <begin position="1"/>
        <end position="16"/>
    </location>
</feature>
<dbReference type="EMBL" id="OV121138">
    <property type="protein sequence ID" value="CAH0561505.1"/>
    <property type="molecule type" value="Genomic_DNA"/>
</dbReference>
<dbReference type="InterPro" id="IPR006170">
    <property type="entry name" value="PBP/GOBP"/>
</dbReference>
<evidence type="ECO:0000256" key="2">
    <source>
        <dbReference type="SAM" id="SignalP"/>
    </source>
</evidence>
<dbReference type="GO" id="GO:0007608">
    <property type="term" value="P:sensory perception of smell"/>
    <property type="evidence" value="ECO:0007669"/>
    <property type="project" value="TreeGrafter"/>
</dbReference>
<dbReference type="PANTHER" id="PTHR11857">
    <property type="entry name" value="ODORANT BINDING PROTEIN-RELATED"/>
    <property type="match status" value="1"/>
</dbReference>
<evidence type="ECO:0000256" key="1">
    <source>
        <dbReference type="ARBA" id="ARBA00022729"/>
    </source>
</evidence>
<dbReference type="Pfam" id="PF01395">
    <property type="entry name" value="PBP_GOBP"/>
    <property type="match status" value="1"/>
</dbReference>
<dbReference type="CDD" id="cd23992">
    <property type="entry name" value="PBP_GOBP"/>
    <property type="match status" value="1"/>
</dbReference>
<reference evidence="3" key="1">
    <citation type="submission" date="2021-12" db="EMBL/GenBank/DDBJ databases">
        <authorList>
            <person name="King R."/>
        </authorList>
    </citation>
    <scope>NUCLEOTIDE SEQUENCE</scope>
</reference>
<evidence type="ECO:0000313" key="4">
    <source>
        <dbReference type="Proteomes" id="UP001154078"/>
    </source>
</evidence>
<dbReference type="Gene3D" id="1.10.238.20">
    <property type="entry name" value="Pheromone/general odorant binding protein domain"/>
    <property type="match status" value="1"/>
</dbReference>
<sequence>MKYLIILACLFAATNAVSKEFMADFVGKVRTLGDKCVGEVKAQPGDIDTLLAHKVPETHEGKCLLFCIHKNFGIQKDDGGWSLEGGLQFIEPLKADDPAMFEDLRKVGVTCSTKVEKDADPCITAVNIAMCLVQEGKAFGITSELFEI</sequence>
<dbReference type="SMART" id="SM00708">
    <property type="entry name" value="PhBP"/>
    <property type="match status" value="1"/>
</dbReference>
<evidence type="ECO:0000313" key="3">
    <source>
        <dbReference type="EMBL" id="CAH0561505.1"/>
    </source>
</evidence>
<feature type="chain" id="PRO_5040133025" evidence="2">
    <location>
        <begin position="17"/>
        <end position="148"/>
    </location>
</feature>
<gene>
    <name evidence="3" type="ORF">MELIAE_LOCUS11014</name>
</gene>